<dbReference type="Proteomes" id="UP001056079">
    <property type="component" value="Chromosome"/>
</dbReference>
<evidence type="ECO:0000313" key="3">
    <source>
        <dbReference type="Proteomes" id="UP001056079"/>
    </source>
</evidence>
<organism evidence="2 3">
    <name type="scientific">Streptomyces filamentosus</name>
    <name type="common">Streptomyces roseosporus</name>
    <dbReference type="NCBI Taxonomy" id="67294"/>
    <lineage>
        <taxon>Bacteria</taxon>
        <taxon>Bacillati</taxon>
        <taxon>Actinomycetota</taxon>
        <taxon>Actinomycetes</taxon>
        <taxon>Kitasatosporales</taxon>
        <taxon>Streptomycetaceae</taxon>
        <taxon>Streptomyces</taxon>
    </lineage>
</organism>
<evidence type="ECO:0000256" key="1">
    <source>
        <dbReference type="SAM" id="MobiDB-lite"/>
    </source>
</evidence>
<sequence>MNNTAPARTTAENLQHVVDQWDYLREALDTTGPGTAWPPARPGAEYLRALDDQDAAEVSAEQSLAAAIAHAIAHPQQLVTTRHPSGQLYYRCAHCEHVGEGAAHPVREDRDPAQLGERPVPLRLHVVDACRMIELVLVRLADEIAARDAHDPADWHNGRPEDRTAPVAAGWLLTRIGDGPCCPTHDTDRARIAERAREAAARIDRVLGTGRMSRVLAGMPCPWCAGDLVIHTEAGTVMSVTCATGLIDCSAPVPFDIDRRARVWASVEQLAALQRAIEAAERKRSEAERRARRTEDRRRQRAAAKDRAAA</sequence>
<proteinExistence type="predicted"/>
<keyword evidence="3" id="KW-1185">Reference proteome</keyword>
<name>A0ABY4UZY2_STRFL</name>
<gene>
    <name evidence="2" type="ORF">K7395_24850</name>
</gene>
<feature type="region of interest" description="Disordered" evidence="1">
    <location>
        <begin position="280"/>
        <end position="310"/>
    </location>
</feature>
<dbReference type="RefSeq" id="WP_010070742.1">
    <property type="nucleotide sequence ID" value="NZ_CP098609.1"/>
</dbReference>
<reference evidence="2" key="1">
    <citation type="submission" date="2021-08" db="EMBL/GenBank/DDBJ databases">
        <title>DNA methylation of m4C regulates biosynthesis of daptomycin in Streptomyces roseosporus L30.</title>
        <authorList>
            <person name="Fang J.-L."/>
        </authorList>
    </citation>
    <scope>NUCLEOTIDE SEQUENCE</scope>
    <source>
        <strain evidence="2">L30</strain>
    </source>
</reference>
<accession>A0ABY4UZY2</accession>
<evidence type="ECO:0000313" key="2">
    <source>
        <dbReference type="EMBL" id="USC49719.1"/>
    </source>
</evidence>
<protein>
    <submittedName>
        <fullName evidence="2">Uncharacterized protein</fullName>
    </submittedName>
</protein>
<dbReference type="EMBL" id="CP098609">
    <property type="protein sequence ID" value="USC49719.1"/>
    <property type="molecule type" value="Genomic_DNA"/>
</dbReference>